<protein>
    <recommendedName>
        <fullName evidence="2">ATP-grasp domain-containing protein</fullName>
    </recommendedName>
</protein>
<name>A0A6C0E0T9_9ZZZZ</name>
<accession>A0A6C0E0T9</accession>
<sequence length="305" mass="35974">MLIRKQFLIINAKWRDWETKFRNNDKIKYINTKEHHEEYDINDYYILCMKLQDYKTYYNYPTNIFNNTPIIIELLNNKTLFYKYMMQKFINHIPEVYYYNNGTDTYKTHLSHISKNTKMILKPNLGCNGGGIKIIKSLVMLDDNDMQNASVTQYIDHTEHYVGQFLVMNGQIIHKVYFKANNDTNHIKVGEIHHYTTQNVLDFDDSVYDNVFKHLNYSGFAHSDFINVNNTLIMFEINPWIGSCLVRNAKCFDIFIDKLSEYMSNSTSLPNINNNIERQVGVQYNPINTDLKLTICSRCGKTHAS</sequence>
<dbReference type="AlphaFoldDB" id="A0A6C0E0T9"/>
<organism evidence="1">
    <name type="scientific">viral metagenome</name>
    <dbReference type="NCBI Taxonomy" id="1070528"/>
    <lineage>
        <taxon>unclassified sequences</taxon>
        <taxon>metagenomes</taxon>
        <taxon>organismal metagenomes</taxon>
    </lineage>
</organism>
<evidence type="ECO:0008006" key="2">
    <source>
        <dbReference type="Google" id="ProtNLM"/>
    </source>
</evidence>
<dbReference type="EMBL" id="MN739720">
    <property type="protein sequence ID" value="QHT22746.1"/>
    <property type="molecule type" value="Genomic_DNA"/>
</dbReference>
<reference evidence="1" key="1">
    <citation type="journal article" date="2020" name="Nature">
        <title>Giant virus diversity and host interactions through global metagenomics.</title>
        <authorList>
            <person name="Schulz F."/>
            <person name="Roux S."/>
            <person name="Paez-Espino D."/>
            <person name="Jungbluth S."/>
            <person name="Walsh D.A."/>
            <person name="Denef V.J."/>
            <person name="McMahon K.D."/>
            <person name="Konstantinidis K.T."/>
            <person name="Eloe-Fadrosh E.A."/>
            <person name="Kyrpides N.C."/>
            <person name="Woyke T."/>
        </authorList>
    </citation>
    <scope>NUCLEOTIDE SEQUENCE</scope>
    <source>
        <strain evidence="1">GVMAG-M-3300023179-114</strain>
    </source>
</reference>
<dbReference type="SUPFAM" id="SSF56059">
    <property type="entry name" value="Glutathione synthetase ATP-binding domain-like"/>
    <property type="match status" value="1"/>
</dbReference>
<proteinExistence type="predicted"/>
<evidence type="ECO:0000313" key="1">
    <source>
        <dbReference type="EMBL" id="QHT22746.1"/>
    </source>
</evidence>